<name>A0ABZ0WHC6_9BURK</name>
<dbReference type="Pfam" id="PF16732">
    <property type="entry name" value="ComP_DUS"/>
    <property type="match status" value="1"/>
</dbReference>
<keyword evidence="2" id="KW-1185">Reference proteome</keyword>
<dbReference type="InterPro" id="IPR045584">
    <property type="entry name" value="Pilin-like"/>
</dbReference>
<dbReference type="Gene3D" id="3.30.700.10">
    <property type="entry name" value="Glycoprotein, Type 4 Pilin"/>
    <property type="match status" value="1"/>
</dbReference>
<reference evidence="1 2" key="1">
    <citation type="submission" date="2023-12" db="EMBL/GenBank/DDBJ databases">
        <title>Genome sequencing and assembly of bacterial species from a model synthetic community.</title>
        <authorList>
            <person name="Hogle S.L."/>
        </authorList>
    </citation>
    <scope>NUCLEOTIDE SEQUENCE [LARGE SCALE GENOMIC DNA]</scope>
    <source>
        <strain evidence="1 2">HAMBI 2494</strain>
    </source>
</reference>
<dbReference type="Proteomes" id="UP001325479">
    <property type="component" value="Chromosome"/>
</dbReference>
<proteinExistence type="predicted"/>
<dbReference type="EMBL" id="CP139965">
    <property type="protein sequence ID" value="WQD76769.1"/>
    <property type="molecule type" value="Genomic_DNA"/>
</dbReference>
<dbReference type="Pfam" id="PF07963">
    <property type="entry name" value="N_methyl"/>
    <property type="match status" value="1"/>
</dbReference>
<evidence type="ECO:0000313" key="1">
    <source>
        <dbReference type="EMBL" id="WQD76769.1"/>
    </source>
</evidence>
<sequence length="143" mass="14872">MRPNAERAFTLLELAIALAIAGVLAAFAIPSYRGQVARAHRVDATAALYRAAQFVEAAAPGSIQELPAGFDQAPLSGAAIYKIRLLAADNTNGGYAIEAEPTEAGPMHGDACGTFVLEATGRRWNRGGPVTGATATDDCWSAR</sequence>
<dbReference type="InterPro" id="IPR012902">
    <property type="entry name" value="N_methyl_site"/>
</dbReference>
<protein>
    <submittedName>
        <fullName evidence="1">Type IV pilin protein</fullName>
    </submittedName>
</protein>
<gene>
    <name evidence="1" type="ORF">U0042_22185</name>
</gene>
<organism evidence="1 2">
    <name type="scientific">Paraburkholderia kururiensis</name>
    <dbReference type="NCBI Taxonomy" id="984307"/>
    <lineage>
        <taxon>Bacteria</taxon>
        <taxon>Pseudomonadati</taxon>
        <taxon>Pseudomonadota</taxon>
        <taxon>Betaproteobacteria</taxon>
        <taxon>Burkholderiales</taxon>
        <taxon>Burkholderiaceae</taxon>
        <taxon>Paraburkholderia</taxon>
    </lineage>
</organism>
<dbReference type="NCBIfam" id="TIGR02532">
    <property type="entry name" value="IV_pilin_GFxxxE"/>
    <property type="match status" value="1"/>
</dbReference>
<accession>A0ABZ0WHC6</accession>
<dbReference type="InterPro" id="IPR031982">
    <property type="entry name" value="PilE-like"/>
</dbReference>
<dbReference type="RefSeq" id="WP_114809499.1">
    <property type="nucleotide sequence ID" value="NZ_CP139965.1"/>
</dbReference>
<evidence type="ECO:0000313" key="2">
    <source>
        <dbReference type="Proteomes" id="UP001325479"/>
    </source>
</evidence>
<dbReference type="SUPFAM" id="SSF54523">
    <property type="entry name" value="Pili subunits"/>
    <property type="match status" value="1"/>
</dbReference>